<accession>A0ACC0QH87</accession>
<evidence type="ECO:0000313" key="1">
    <source>
        <dbReference type="EMBL" id="KAI8652842.1"/>
    </source>
</evidence>
<comment type="caution">
    <text evidence="1">The sequence shown here is derived from an EMBL/GenBank/DDBJ whole genome shotgun (WGS) entry which is preliminary data.</text>
</comment>
<dbReference type="EMBL" id="CM046513">
    <property type="protein sequence ID" value="KAI8652842.1"/>
    <property type="molecule type" value="Genomic_DNA"/>
</dbReference>
<gene>
    <name evidence="1" type="ORF">NCS57_01349800</name>
</gene>
<organism evidence="1 2">
    <name type="scientific">Fusarium keratoplasticum</name>
    <dbReference type="NCBI Taxonomy" id="1328300"/>
    <lineage>
        <taxon>Eukaryota</taxon>
        <taxon>Fungi</taxon>
        <taxon>Dikarya</taxon>
        <taxon>Ascomycota</taxon>
        <taxon>Pezizomycotina</taxon>
        <taxon>Sordariomycetes</taxon>
        <taxon>Hypocreomycetidae</taxon>
        <taxon>Hypocreales</taxon>
        <taxon>Nectriaceae</taxon>
        <taxon>Fusarium</taxon>
        <taxon>Fusarium solani species complex</taxon>
    </lineage>
</organism>
<proteinExistence type="predicted"/>
<name>A0ACC0QH87_9HYPO</name>
<protein>
    <submittedName>
        <fullName evidence="1">Uncharacterized protein</fullName>
    </submittedName>
</protein>
<dbReference type="Proteomes" id="UP001065298">
    <property type="component" value="Chromosome 11"/>
</dbReference>
<sequence>MWVTDYLLFLITCPAMSQSDMKAVEQCFLDISVDAVLHYDGVPAVEPWATMYIDAIHEQRFGDAIWARYQIFGDVIDGLLDERLTVLESIEEDAVGYKKNAREAFDEAVAFYKSASNSTDGHPEVIEIIMRIDQEDVSDRYFPEGVVHFVLAGESGQAIIPPLLAGQSPPSHSESSTIGSGNYSQVPRAILLGGAFDEATIAPLRDAVKATSGARNVPWILQDLTLPAPPVGTPEYSALMTKRSKDALVKLEQEGKLDGGHDGIEWY</sequence>
<evidence type="ECO:0000313" key="2">
    <source>
        <dbReference type="Proteomes" id="UP001065298"/>
    </source>
</evidence>
<keyword evidence="2" id="KW-1185">Reference proteome</keyword>
<reference evidence="1" key="1">
    <citation type="submission" date="2022-06" db="EMBL/GenBank/DDBJ databases">
        <title>Fusarium solani species complex genomes reveal bases of compartmentalisation and animal pathogenesis.</title>
        <authorList>
            <person name="Tsai I.J."/>
        </authorList>
    </citation>
    <scope>NUCLEOTIDE SEQUENCE</scope>
    <source>
        <strain evidence="1">Fu6.1</strain>
    </source>
</reference>